<gene>
    <name evidence="15" type="ORF">AVDCRST_MAG93-9545</name>
</gene>
<dbReference type="EMBL" id="CADCTR010003206">
    <property type="protein sequence ID" value="CAA9387534.1"/>
    <property type="molecule type" value="Genomic_DNA"/>
</dbReference>
<feature type="binding site" evidence="13">
    <location>
        <begin position="155"/>
        <end position="158"/>
    </location>
    <ligand>
        <name>substrate</name>
    </ligand>
</feature>
<dbReference type="GO" id="GO:0047443">
    <property type="term" value="F:4-hydroxy-4-methyl-2-oxoglutarate aldolase activity"/>
    <property type="evidence" value="ECO:0007669"/>
    <property type="project" value="UniProtKB-EC"/>
</dbReference>
<dbReference type="CDD" id="cd16841">
    <property type="entry name" value="RraA_family"/>
    <property type="match status" value="1"/>
</dbReference>
<keyword evidence="13" id="KW-0460">Magnesium</keyword>
<reference evidence="15" key="1">
    <citation type="submission" date="2020-02" db="EMBL/GenBank/DDBJ databases">
        <authorList>
            <person name="Meier V. D."/>
        </authorList>
    </citation>
    <scope>NUCLEOTIDE SEQUENCE</scope>
    <source>
        <strain evidence="15">AVDCRST_MAG93</strain>
    </source>
</reference>
<comment type="catalytic activity">
    <reaction evidence="12">
        <text>oxaloacetate + H(+) = pyruvate + CO2</text>
        <dbReference type="Rhea" id="RHEA:15641"/>
        <dbReference type="ChEBI" id="CHEBI:15361"/>
        <dbReference type="ChEBI" id="CHEBI:15378"/>
        <dbReference type="ChEBI" id="CHEBI:16452"/>
        <dbReference type="ChEBI" id="CHEBI:16526"/>
        <dbReference type="EC" id="4.1.1.112"/>
    </reaction>
</comment>
<comment type="similarity">
    <text evidence="3">Belongs to the class II aldolase/RraA-like family.</text>
</comment>
<evidence type="ECO:0000256" key="3">
    <source>
        <dbReference type="ARBA" id="ARBA00008621"/>
    </source>
</evidence>
<evidence type="ECO:0000256" key="11">
    <source>
        <dbReference type="ARBA" id="ARBA00032305"/>
    </source>
</evidence>
<comment type="cofactor">
    <cofactor evidence="2">
        <name>a divalent metal cation</name>
        <dbReference type="ChEBI" id="CHEBI:60240"/>
    </cofactor>
</comment>
<dbReference type="AlphaFoldDB" id="A0A6J4NJ90"/>
<evidence type="ECO:0000256" key="8">
    <source>
        <dbReference type="ARBA" id="ARBA00025046"/>
    </source>
</evidence>
<dbReference type="GO" id="GO:0046872">
    <property type="term" value="F:metal ion binding"/>
    <property type="evidence" value="ECO:0007669"/>
    <property type="project" value="UniProtKB-KW"/>
</dbReference>
<name>A0A6J4NJ90_9CHLR</name>
<organism evidence="15">
    <name type="scientific">uncultured Chloroflexia bacterium</name>
    <dbReference type="NCBI Taxonomy" id="1672391"/>
    <lineage>
        <taxon>Bacteria</taxon>
        <taxon>Bacillati</taxon>
        <taxon>Chloroflexota</taxon>
        <taxon>Chloroflexia</taxon>
        <taxon>environmental samples</taxon>
    </lineage>
</organism>
<comment type="function">
    <text evidence="8">Catalyzes the aldol cleavage of 4-hydroxy-4-methyl-2-oxoglutarate (HMG) into 2 molecules of pyruvate. Also contains a secondary oxaloacetate (OAA) decarboxylase activity due to the common pyruvate enolate transition state formed following C-C bond cleavage in the retro-aldol and decarboxylation reactions.</text>
</comment>
<comment type="catalytic activity">
    <reaction evidence="1">
        <text>4-hydroxy-4-methyl-2-oxoglutarate = 2 pyruvate</text>
        <dbReference type="Rhea" id="RHEA:22748"/>
        <dbReference type="ChEBI" id="CHEBI:15361"/>
        <dbReference type="ChEBI" id="CHEBI:58276"/>
        <dbReference type="EC" id="4.1.3.17"/>
    </reaction>
</comment>
<evidence type="ECO:0000256" key="2">
    <source>
        <dbReference type="ARBA" id="ARBA00001968"/>
    </source>
</evidence>
<comment type="cofactor">
    <cofactor evidence="13">
        <name>Mg(2+)</name>
        <dbReference type="ChEBI" id="CHEBI:18420"/>
    </cofactor>
</comment>
<sequence>MEKTPGGPTPRTGYPTAAGGSAASPAAAAVEGVHPADRARHNDPEAEFRDTAREGLGGPYSITRDISRPSPEYLERLRKAGAIYPVAFAGPLGLGANLTLTPKIKPVRPRLNILGPAFTVKAHDHLMPMYAMELAQPGDVLVIDAGGYSSVSIFGGSMTWSANLRKLGGVVINGMICDSGSLVGPDVKPIHEVPVFCRGAVGAYTTWDLPGLINVPIFIEGHRIDPGDLIVGAQDGVAVVPRARLEEALIKAEAFVERVPGWHDPMRIEGKTWFEVLGLSEIIERLRIPEKDI</sequence>
<dbReference type="Pfam" id="PF03737">
    <property type="entry name" value="RraA-like"/>
    <property type="match status" value="1"/>
</dbReference>
<dbReference type="InterPro" id="IPR036704">
    <property type="entry name" value="RraA/RraA-like_sf"/>
</dbReference>
<evidence type="ECO:0000256" key="13">
    <source>
        <dbReference type="PIRSR" id="PIRSR605493-1"/>
    </source>
</evidence>
<feature type="region of interest" description="Disordered" evidence="14">
    <location>
        <begin position="1"/>
        <end position="64"/>
    </location>
</feature>
<dbReference type="Gene3D" id="3.50.30.40">
    <property type="entry name" value="Ribonuclease E inhibitor RraA/RraA-like"/>
    <property type="match status" value="1"/>
</dbReference>
<keyword evidence="13" id="KW-0479">Metal-binding</keyword>
<evidence type="ECO:0000256" key="4">
    <source>
        <dbReference type="ARBA" id="ARBA00011233"/>
    </source>
</evidence>
<dbReference type="PANTHER" id="PTHR33254:SF4">
    <property type="entry name" value="4-HYDROXY-4-METHYL-2-OXOGLUTARATE ALDOLASE 3-RELATED"/>
    <property type="match status" value="1"/>
</dbReference>
<evidence type="ECO:0000256" key="12">
    <source>
        <dbReference type="ARBA" id="ARBA00047973"/>
    </source>
</evidence>
<dbReference type="SUPFAM" id="SSF89562">
    <property type="entry name" value="RraA-like"/>
    <property type="match status" value="1"/>
</dbReference>
<evidence type="ECO:0000256" key="14">
    <source>
        <dbReference type="SAM" id="MobiDB-lite"/>
    </source>
</evidence>
<evidence type="ECO:0000313" key="15">
    <source>
        <dbReference type="EMBL" id="CAA9387534.1"/>
    </source>
</evidence>
<accession>A0A6J4NJ90</accession>
<evidence type="ECO:0000256" key="10">
    <source>
        <dbReference type="ARBA" id="ARBA00030169"/>
    </source>
</evidence>
<feature type="binding site" evidence="13">
    <location>
        <position position="178"/>
    </location>
    <ligand>
        <name>Mg(2+)</name>
        <dbReference type="ChEBI" id="CHEBI:18420"/>
    </ligand>
</feature>
<dbReference type="PANTHER" id="PTHR33254">
    <property type="entry name" value="4-HYDROXY-4-METHYL-2-OXOGLUTARATE ALDOLASE 3-RELATED"/>
    <property type="match status" value="1"/>
</dbReference>
<feature type="compositionally biased region" description="Basic and acidic residues" evidence="14">
    <location>
        <begin position="34"/>
        <end position="53"/>
    </location>
</feature>
<evidence type="ECO:0000256" key="7">
    <source>
        <dbReference type="ARBA" id="ARBA00016549"/>
    </source>
</evidence>
<proteinExistence type="inferred from homology"/>
<feature type="compositionally biased region" description="Low complexity" evidence="14">
    <location>
        <begin position="1"/>
        <end position="29"/>
    </location>
</feature>
<dbReference type="EC" id="4.1.3.17" evidence="5"/>
<comment type="subunit">
    <text evidence="4">Homotrimer.</text>
</comment>
<protein>
    <recommendedName>
        <fullName evidence="7">Putative 4-hydroxy-4-methyl-2-oxoglutarate aldolase</fullName>
        <ecNumber evidence="6">4.1.1.112</ecNumber>
        <ecNumber evidence="5">4.1.3.17</ecNumber>
    </recommendedName>
    <alternativeName>
        <fullName evidence="11">Oxaloacetate decarboxylase</fullName>
    </alternativeName>
    <alternativeName>
        <fullName evidence="9">Regulator of ribonuclease activity homolog</fullName>
    </alternativeName>
    <alternativeName>
        <fullName evidence="10">RraA-like protein</fullName>
    </alternativeName>
</protein>
<dbReference type="GO" id="GO:0008948">
    <property type="term" value="F:oxaloacetate decarboxylase activity"/>
    <property type="evidence" value="ECO:0007669"/>
    <property type="project" value="UniProtKB-EC"/>
</dbReference>
<dbReference type="EC" id="4.1.1.112" evidence="6"/>
<evidence type="ECO:0000256" key="5">
    <source>
        <dbReference type="ARBA" id="ARBA00012213"/>
    </source>
</evidence>
<evidence type="ECO:0000256" key="1">
    <source>
        <dbReference type="ARBA" id="ARBA00001342"/>
    </source>
</evidence>
<evidence type="ECO:0000256" key="9">
    <source>
        <dbReference type="ARBA" id="ARBA00029596"/>
    </source>
</evidence>
<dbReference type="InterPro" id="IPR005493">
    <property type="entry name" value="RraA/RraA-like"/>
</dbReference>
<evidence type="ECO:0000256" key="6">
    <source>
        <dbReference type="ARBA" id="ARBA00012947"/>
    </source>
</evidence>